<dbReference type="InterPro" id="IPR001851">
    <property type="entry name" value="ABC_transp_permease"/>
</dbReference>
<feature type="transmembrane region" description="Helical" evidence="6">
    <location>
        <begin position="169"/>
        <end position="202"/>
    </location>
</feature>
<feature type="transmembrane region" description="Helical" evidence="6">
    <location>
        <begin position="279"/>
        <end position="304"/>
    </location>
</feature>
<dbReference type="InterPro" id="IPR028082">
    <property type="entry name" value="Peripla_BP_I"/>
</dbReference>
<dbReference type="Pfam" id="PF02653">
    <property type="entry name" value="BPD_transp_2"/>
    <property type="match status" value="1"/>
</dbReference>
<reference evidence="7 8" key="1">
    <citation type="journal article" date="2016" name="Front. Microbiol.">
        <title>Fuerstia marisgermanicae gen. nov., sp. nov., an Unusual Member of the Phylum Planctomycetes from the German Wadden Sea.</title>
        <authorList>
            <person name="Kohn T."/>
            <person name="Heuer A."/>
            <person name="Jogler M."/>
            <person name="Vollmers J."/>
            <person name="Boedeker C."/>
            <person name="Bunk B."/>
            <person name="Rast P."/>
            <person name="Borchert D."/>
            <person name="Glockner I."/>
            <person name="Freese H.M."/>
            <person name="Klenk H.P."/>
            <person name="Overmann J."/>
            <person name="Kaster A.K."/>
            <person name="Rohde M."/>
            <person name="Wiegand S."/>
            <person name="Jogler C."/>
        </authorList>
    </citation>
    <scope>NUCLEOTIDE SEQUENCE [LARGE SCALE GENOMIC DNA]</scope>
    <source>
        <strain evidence="7 8">NH11</strain>
    </source>
</reference>
<sequence length="444" mass="45936">MTSSKHNSQLWKTVANDYGMVFVLLLLVVVLSALTLQEQNPTGAEAGRIVANEILAKQGADVSVAIIAESTSVDTAFVEGATKALDEGGATVVVRISGKPRDARQAIEAALADGHEIDAIAATGDTAEWTIYDRFESINADNIVSPVPYTWPTFARLDNLLSVANQTAIYAIIAIGMTMVIITAGIDLSVGSLVALASVAAAISIRDFGGGRDAGVGMMLVGCLIGTGVCALAGLFNGTMITRFRIPPFIATLAMMMMAKGLALRLSAGESISAVPDSFRWIGGGTTFGIPHPVILMLVLYGVAHMMMSMTVFGRYVYAVGGNAEAARLSGVAVKPVTLVVYTLCGALAGLGGIVQSSKLGTGDPKLGLMYELEVIAAVVVGGTSLMGGEGKIFGTLIGAFIIAVIKNGMNLMNVGSYEQQIVLGAVVLIAVLVDTWKRGGTAS</sequence>
<comment type="subcellular location">
    <subcellularLocation>
        <location evidence="1">Cell membrane</location>
        <topology evidence="1">Multi-pass membrane protein</topology>
    </subcellularLocation>
</comment>
<feature type="transmembrane region" description="Helical" evidence="6">
    <location>
        <begin position="248"/>
        <end position="267"/>
    </location>
</feature>
<dbReference type="EMBL" id="CP017641">
    <property type="protein sequence ID" value="APZ94800.1"/>
    <property type="molecule type" value="Genomic_DNA"/>
</dbReference>
<keyword evidence="2" id="KW-1003">Cell membrane</keyword>
<evidence type="ECO:0000313" key="8">
    <source>
        <dbReference type="Proteomes" id="UP000187735"/>
    </source>
</evidence>
<evidence type="ECO:0000256" key="5">
    <source>
        <dbReference type="ARBA" id="ARBA00023136"/>
    </source>
</evidence>
<name>A0A1P8WL63_9PLAN</name>
<keyword evidence="3 6" id="KW-0812">Transmembrane</keyword>
<evidence type="ECO:0000256" key="4">
    <source>
        <dbReference type="ARBA" id="ARBA00022989"/>
    </source>
</evidence>
<dbReference type="SUPFAM" id="SSF53822">
    <property type="entry name" value="Periplasmic binding protein-like I"/>
    <property type="match status" value="1"/>
</dbReference>
<dbReference type="Gene3D" id="3.40.50.2300">
    <property type="match status" value="1"/>
</dbReference>
<dbReference type="PANTHER" id="PTHR32196:SF72">
    <property type="entry name" value="RIBOSE IMPORT PERMEASE PROTEIN RBSC"/>
    <property type="match status" value="1"/>
</dbReference>
<dbReference type="GO" id="GO:0022857">
    <property type="term" value="F:transmembrane transporter activity"/>
    <property type="evidence" value="ECO:0007669"/>
    <property type="project" value="InterPro"/>
</dbReference>
<feature type="transmembrane region" description="Helical" evidence="6">
    <location>
        <begin position="337"/>
        <end position="355"/>
    </location>
</feature>
<evidence type="ECO:0000256" key="6">
    <source>
        <dbReference type="SAM" id="Phobius"/>
    </source>
</evidence>
<keyword evidence="8" id="KW-1185">Reference proteome</keyword>
<proteinExistence type="predicted"/>
<feature type="transmembrane region" description="Helical" evidence="6">
    <location>
        <begin position="214"/>
        <end position="236"/>
    </location>
</feature>
<dbReference type="KEGG" id="fmr:Fuma_04439"/>
<dbReference type="CDD" id="cd06579">
    <property type="entry name" value="TM_PBP1_transp_AraH_like"/>
    <property type="match status" value="1"/>
</dbReference>
<dbReference type="AlphaFoldDB" id="A0A1P8WL63"/>
<feature type="transmembrane region" description="Helical" evidence="6">
    <location>
        <begin position="393"/>
        <end position="410"/>
    </location>
</feature>
<gene>
    <name evidence="7" type="primary">rbsC_2</name>
    <name evidence="7" type="ORF">Fuma_04439</name>
</gene>
<dbReference type="GO" id="GO:0005886">
    <property type="term" value="C:plasma membrane"/>
    <property type="evidence" value="ECO:0007669"/>
    <property type="project" value="UniProtKB-SubCell"/>
</dbReference>
<organism evidence="7 8">
    <name type="scientific">Fuerstiella marisgermanici</name>
    <dbReference type="NCBI Taxonomy" id="1891926"/>
    <lineage>
        <taxon>Bacteria</taxon>
        <taxon>Pseudomonadati</taxon>
        <taxon>Planctomycetota</taxon>
        <taxon>Planctomycetia</taxon>
        <taxon>Planctomycetales</taxon>
        <taxon>Planctomycetaceae</taxon>
        <taxon>Fuerstiella</taxon>
    </lineage>
</organism>
<evidence type="ECO:0000256" key="1">
    <source>
        <dbReference type="ARBA" id="ARBA00004651"/>
    </source>
</evidence>
<dbReference type="PANTHER" id="PTHR32196">
    <property type="entry name" value="ABC TRANSPORTER PERMEASE PROTEIN YPHD-RELATED-RELATED"/>
    <property type="match status" value="1"/>
</dbReference>
<dbReference type="Proteomes" id="UP000187735">
    <property type="component" value="Chromosome"/>
</dbReference>
<evidence type="ECO:0000256" key="3">
    <source>
        <dbReference type="ARBA" id="ARBA00022692"/>
    </source>
</evidence>
<dbReference type="STRING" id="1891926.Fuma_04439"/>
<dbReference type="RefSeq" id="WP_218922245.1">
    <property type="nucleotide sequence ID" value="NZ_CP017641.1"/>
</dbReference>
<evidence type="ECO:0000313" key="7">
    <source>
        <dbReference type="EMBL" id="APZ94800.1"/>
    </source>
</evidence>
<accession>A0A1P8WL63</accession>
<keyword evidence="5 6" id="KW-0472">Membrane</keyword>
<protein>
    <submittedName>
        <fullName evidence="7">Ribose transport system permease protein RbsC</fullName>
    </submittedName>
</protein>
<evidence type="ECO:0000256" key="2">
    <source>
        <dbReference type="ARBA" id="ARBA00022475"/>
    </source>
</evidence>
<keyword evidence="4 6" id="KW-1133">Transmembrane helix</keyword>